<dbReference type="GeneID" id="111437231"/>
<gene>
    <name evidence="4" type="primary">LOC111437231</name>
</gene>
<dbReference type="PROSITE" id="PS50181">
    <property type="entry name" value="FBOX"/>
    <property type="match status" value="1"/>
</dbReference>
<name>A0A6J1ESR8_CUCMO</name>
<reference evidence="4" key="1">
    <citation type="submission" date="2025-08" db="UniProtKB">
        <authorList>
            <consortium name="RefSeq"/>
        </authorList>
    </citation>
    <scope>IDENTIFICATION</scope>
    <source>
        <tissue evidence="4">Young leaves</tissue>
    </source>
</reference>
<evidence type="ECO:0000313" key="4">
    <source>
        <dbReference type="RefSeq" id="XP_022930879.1"/>
    </source>
</evidence>
<dbReference type="InterPro" id="IPR032675">
    <property type="entry name" value="LRR_dom_sf"/>
</dbReference>
<dbReference type="Proteomes" id="UP000504609">
    <property type="component" value="Unplaced"/>
</dbReference>
<evidence type="ECO:0000313" key="3">
    <source>
        <dbReference type="Proteomes" id="UP000504609"/>
    </source>
</evidence>
<dbReference type="InterPro" id="IPR036047">
    <property type="entry name" value="F-box-like_dom_sf"/>
</dbReference>
<dbReference type="KEGG" id="cmos:111437231"/>
<accession>A0A6J1ESR8</accession>
<dbReference type="AlphaFoldDB" id="A0A6J1ESR8"/>
<evidence type="ECO:0000259" key="2">
    <source>
        <dbReference type="PROSITE" id="PS50181"/>
    </source>
</evidence>
<dbReference type="PANTHER" id="PTHR34145:SF28">
    <property type="entry name" value="F-BOX DOMAIN-CONTAINING PROTEIN"/>
    <property type="match status" value="1"/>
</dbReference>
<protein>
    <submittedName>
        <fullName evidence="4">Uncharacterized protein LOC111437231</fullName>
    </submittedName>
</protein>
<feature type="compositionally biased region" description="Low complexity" evidence="1">
    <location>
        <begin position="595"/>
        <end position="612"/>
    </location>
</feature>
<dbReference type="Pfam" id="PF00646">
    <property type="entry name" value="F-box"/>
    <property type="match status" value="1"/>
</dbReference>
<organism evidence="3 4">
    <name type="scientific">Cucurbita moschata</name>
    <name type="common">Winter crookneck squash</name>
    <name type="synonym">Cucurbita pepo var. moschata</name>
    <dbReference type="NCBI Taxonomy" id="3662"/>
    <lineage>
        <taxon>Eukaryota</taxon>
        <taxon>Viridiplantae</taxon>
        <taxon>Streptophyta</taxon>
        <taxon>Embryophyta</taxon>
        <taxon>Tracheophyta</taxon>
        <taxon>Spermatophyta</taxon>
        <taxon>Magnoliopsida</taxon>
        <taxon>eudicotyledons</taxon>
        <taxon>Gunneridae</taxon>
        <taxon>Pentapetalae</taxon>
        <taxon>rosids</taxon>
        <taxon>fabids</taxon>
        <taxon>Cucurbitales</taxon>
        <taxon>Cucurbitaceae</taxon>
        <taxon>Cucurbiteae</taxon>
        <taxon>Cucurbita</taxon>
    </lineage>
</organism>
<dbReference type="Gene3D" id="3.80.10.10">
    <property type="entry name" value="Ribonuclease Inhibitor"/>
    <property type="match status" value="1"/>
</dbReference>
<sequence>MEMDRLPEEILHRILSFLSFREAVHFGVLGSKYHAIWRSFPALEADFDPKLHRNLDLFLRLIYNNLYKRTTNSLERLAIRTNFHSMFNPLGPDLIFFAASFNLRELELTNTDVEVRDNHKDGRHYSIMVPGSIFHLKTLTILKLDCFRFDTPHIVLDSVSLLKELKLSRSLGIQSFALKENTKLQSLEVEYCEDLRLLDLDALNLENFDFLGPFSMYKCEVVISPDTRALKTLRLKHANVSKSLLQEPTPGSQIVEQLYLKMSKTTELNWIQLDWANLKRLEFMGMLQLEKIDLISENLEYCILDMAWSPSCQLNFGEPTGKFLRSLSLLYSEKITGPWVEQHLDRFRLLEDFRVEGCCKLKSLKFRHDRLKNMKFLYCNYLDRLDIDTPLLESLEMGYTDRVPSHTVIRSKPLNVKISLFFRTSKPVPHEDLNRFLLTFNNCKELTLDFKSNFEQLFPTKLREDVTWLTPLYDVKNLKIDVRFEDDPKQSIEAFSNLLKCLFWLVPLPKCITFVTSTKEQSIKFGYCEFDEGTHPCCVYYPEQCWRHRLVSVELSNFDNDHPKSIAKKKELLGFLKLNASRLKTIRDDCDELPESSSSEIPESSSSEIPES</sequence>
<dbReference type="InterPro" id="IPR001810">
    <property type="entry name" value="F-box_dom"/>
</dbReference>
<proteinExistence type="predicted"/>
<dbReference type="SUPFAM" id="SSF52047">
    <property type="entry name" value="RNI-like"/>
    <property type="match status" value="1"/>
</dbReference>
<dbReference type="PANTHER" id="PTHR34145">
    <property type="entry name" value="OS02G0105600 PROTEIN"/>
    <property type="match status" value="1"/>
</dbReference>
<dbReference type="InterPro" id="IPR053772">
    <property type="entry name" value="At1g61320/At1g61330-like"/>
</dbReference>
<dbReference type="SUPFAM" id="SSF81383">
    <property type="entry name" value="F-box domain"/>
    <property type="match status" value="1"/>
</dbReference>
<feature type="domain" description="F-box" evidence="2">
    <location>
        <begin position="1"/>
        <end position="50"/>
    </location>
</feature>
<feature type="region of interest" description="Disordered" evidence="1">
    <location>
        <begin position="591"/>
        <end position="612"/>
    </location>
</feature>
<keyword evidence="3" id="KW-1185">Reference proteome</keyword>
<evidence type="ECO:0000256" key="1">
    <source>
        <dbReference type="SAM" id="MobiDB-lite"/>
    </source>
</evidence>
<dbReference type="RefSeq" id="XP_022930879.1">
    <property type="nucleotide sequence ID" value="XM_023075111.1"/>
</dbReference>